<dbReference type="GeneID" id="37175596"/>
<sequence length="72" mass="8505">MQRLSVFCYRFSAQSSGWSVTFLLFETTSTTYQKTKCPSKDRFRVIFGRRLGSWTTHRSQNDQSSRRTPRAM</sequence>
<dbReference type="RefSeq" id="XP_025528370.1">
    <property type="nucleotide sequence ID" value="XM_025671904.1"/>
</dbReference>
<dbReference type="Proteomes" id="UP000249497">
    <property type="component" value="Unassembled WGS sequence"/>
</dbReference>
<reference evidence="1 2" key="1">
    <citation type="submission" date="2018-02" db="EMBL/GenBank/DDBJ databases">
        <title>The genomes of Aspergillus section Nigri reveals drivers in fungal speciation.</title>
        <authorList>
            <consortium name="DOE Joint Genome Institute"/>
            <person name="Vesth T.C."/>
            <person name="Nybo J."/>
            <person name="Theobald S."/>
            <person name="Brandl J."/>
            <person name="Frisvad J.C."/>
            <person name="Nielsen K.F."/>
            <person name="Lyhne E.K."/>
            <person name="Kogle M.E."/>
            <person name="Kuo A."/>
            <person name="Riley R."/>
            <person name="Clum A."/>
            <person name="Nolan M."/>
            <person name="Lipzen A."/>
            <person name="Salamov A."/>
            <person name="Henrissat B."/>
            <person name="Wiebenga A."/>
            <person name="De vries R.P."/>
            <person name="Grigoriev I.V."/>
            <person name="Mortensen U.H."/>
            <person name="Andersen M.R."/>
            <person name="Baker S.E."/>
        </authorList>
    </citation>
    <scope>NUCLEOTIDE SEQUENCE [LARGE SCALE GENOMIC DNA]</scope>
    <source>
        <strain evidence="1 2">CBS 114.51</strain>
    </source>
</reference>
<dbReference type="EMBL" id="KZ824788">
    <property type="protein sequence ID" value="RAH82476.1"/>
    <property type="molecule type" value="Genomic_DNA"/>
</dbReference>
<evidence type="ECO:0000313" key="1">
    <source>
        <dbReference type="EMBL" id="RAH82476.1"/>
    </source>
</evidence>
<gene>
    <name evidence="1" type="ORF">BO86DRAFT_388632</name>
</gene>
<accession>A0A8T8X324</accession>
<dbReference type="AlphaFoldDB" id="A0A8T8X324"/>
<protein>
    <submittedName>
        <fullName evidence="1">Uncharacterized protein</fullName>
    </submittedName>
</protein>
<evidence type="ECO:0000313" key="2">
    <source>
        <dbReference type="Proteomes" id="UP000249497"/>
    </source>
</evidence>
<organism evidence="1 2">
    <name type="scientific">Aspergillus japonicus CBS 114.51</name>
    <dbReference type="NCBI Taxonomy" id="1448312"/>
    <lineage>
        <taxon>Eukaryota</taxon>
        <taxon>Fungi</taxon>
        <taxon>Dikarya</taxon>
        <taxon>Ascomycota</taxon>
        <taxon>Pezizomycotina</taxon>
        <taxon>Eurotiomycetes</taxon>
        <taxon>Eurotiomycetidae</taxon>
        <taxon>Eurotiales</taxon>
        <taxon>Aspergillaceae</taxon>
        <taxon>Aspergillus</taxon>
        <taxon>Aspergillus subgen. Circumdati</taxon>
    </lineage>
</organism>
<keyword evidence="2" id="KW-1185">Reference proteome</keyword>
<proteinExistence type="predicted"/>
<name>A0A8T8X324_ASPJA</name>